<accession>A0AAV3ZXT9</accession>
<evidence type="ECO:0000313" key="3">
    <source>
        <dbReference type="Proteomes" id="UP000735302"/>
    </source>
</evidence>
<organism evidence="2 3">
    <name type="scientific">Plakobranchus ocellatus</name>
    <dbReference type="NCBI Taxonomy" id="259542"/>
    <lineage>
        <taxon>Eukaryota</taxon>
        <taxon>Metazoa</taxon>
        <taxon>Spiralia</taxon>
        <taxon>Lophotrochozoa</taxon>
        <taxon>Mollusca</taxon>
        <taxon>Gastropoda</taxon>
        <taxon>Heterobranchia</taxon>
        <taxon>Euthyneura</taxon>
        <taxon>Panpulmonata</taxon>
        <taxon>Sacoglossa</taxon>
        <taxon>Placobranchoidea</taxon>
        <taxon>Plakobranchidae</taxon>
        <taxon>Plakobranchus</taxon>
    </lineage>
</organism>
<feature type="compositionally biased region" description="Basic residues" evidence="1">
    <location>
        <begin position="34"/>
        <end position="43"/>
    </location>
</feature>
<sequence>MLFTCSARAPWPGLNPKNKCESPHGCPGRTDRRQNKHKSRLTHGKVLSELHGAGPVGSLYVLCYAFWTARCNNLRRHNQRVLFDECDSAQLRLAVIV</sequence>
<dbReference type="Proteomes" id="UP000735302">
    <property type="component" value="Unassembled WGS sequence"/>
</dbReference>
<gene>
    <name evidence="2" type="ORF">PoB_002652500</name>
</gene>
<comment type="caution">
    <text evidence="2">The sequence shown here is derived from an EMBL/GenBank/DDBJ whole genome shotgun (WGS) entry which is preliminary data.</text>
</comment>
<proteinExistence type="predicted"/>
<name>A0AAV3ZXT9_9GAST</name>
<dbReference type="EMBL" id="BLXT01003024">
    <property type="protein sequence ID" value="GFO00020.1"/>
    <property type="molecule type" value="Genomic_DNA"/>
</dbReference>
<dbReference type="AlphaFoldDB" id="A0AAV3ZXT9"/>
<evidence type="ECO:0000256" key="1">
    <source>
        <dbReference type="SAM" id="MobiDB-lite"/>
    </source>
</evidence>
<feature type="region of interest" description="Disordered" evidence="1">
    <location>
        <begin position="10"/>
        <end position="43"/>
    </location>
</feature>
<keyword evidence="3" id="KW-1185">Reference proteome</keyword>
<reference evidence="2 3" key="1">
    <citation type="journal article" date="2021" name="Elife">
        <title>Chloroplast acquisition without the gene transfer in kleptoplastic sea slugs, Plakobranchus ocellatus.</title>
        <authorList>
            <person name="Maeda T."/>
            <person name="Takahashi S."/>
            <person name="Yoshida T."/>
            <person name="Shimamura S."/>
            <person name="Takaki Y."/>
            <person name="Nagai Y."/>
            <person name="Toyoda A."/>
            <person name="Suzuki Y."/>
            <person name="Arimoto A."/>
            <person name="Ishii H."/>
            <person name="Satoh N."/>
            <person name="Nishiyama T."/>
            <person name="Hasebe M."/>
            <person name="Maruyama T."/>
            <person name="Minagawa J."/>
            <person name="Obokata J."/>
            <person name="Shigenobu S."/>
        </authorList>
    </citation>
    <scope>NUCLEOTIDE SEQUENCE [LARGE SCALE GENOMIC DNA]</scope>
</reference>
<protein>
    <submittedName>
        <fullName evidence="2">Uncharacterized protein</fullName>
    </submittedName>
</protein>
<evidence type="ECO:0000313" key="2">
    <source>
        <dbReference type="EMBL" id="GFO00020.1"/>
    </source>
</evidence>